<organism evidence="1 2">
    <name type="scientific">Leptolyngbya subtilissima DQ-A4</name>
    <dbReference type="NCBI Taxonomy" id="2933933"/>
    <lineage>
        <taxon>Bacteria</taxon>
        <taxon>Bacillati</taxon>
        <taxon>Cyanobacteriota</taxon>
        <taxon>Cyanophyceae</taxon>
        <taxon>Leptolyngbyales</taxon>
        <taxon>Leptolyngbyaceae</taxon>
        <taxon>Leptolyngbya group</taxon>
        <taxon>Leptolyngbya</taxon>
    </lineage>
</organism>
<reference evidence="1 2" key="1">
    <citation type="submission" date="2022-04" db="EMBL/GenBank/DDBJ databases">
        <title>Positive selection, recombination, and allopatry shape intraspecific diversity of widespread and dominant cyanobacteria.</title>
        <authorList>
            <person name="Wei J."/>
            <person name="Shu W."/>
            <person name="Hu C."/>
        </authorList>
    </citation>
    <scope>NUCLEOTIDE SEQUENCE [LARGE SCALE GENOMIC DNA]</scope>
    <source>
        <strain evidence="1 2">DQ-A4</strain>
    </source>
</reference>
<proteinExistence type="predicted"/>
<comment type="caution">
    <text evidence="1">The sequence shown here is derived from an EMBL/GenBank/DDBJ whole genome shotgun (WGS) entry which is preliminary data.</text>
</comment>
<protein>
    <submittedName>
        <fullName evidence="1">Uncharacterized protein</fullName>
    </submittedName>
</protein>
<dbReference type="Proteomes" id="UP001482513">
    <property type="component" value="Unassembled WGS sequence"/>
</dbReference>
<name>A0ABV0K761_9CYAN</name>
<evidence type="ECO:0000313" key="1">
    <source>
        <dbReference type="EMBL" id="MEP0948552.1"/>
    </source>
</evidence>
<sequence length="212" mass="23456">MMRFKRSLGGAIAPKIGSSAIAIKSGSLALAALVLTAHPGWALPGQTVNLTESWIRNNPTLKPAPSDRLAINRLVAPGQRFTFQASVFPISGVSPNQDPRQIRSERFSLSDHANPITVDRLDESLRAIYGQEIFNDYRQATVLLRYPARGSRTNSTDNPNLVLRGEVRQGERFAYWQEIAYDRAGTAYLGRMAVFVKEDLPTLQTQLAPYGE</sequence>
<gene>
    <name evidence="1" type="ORF">NC992_16830</name>
</gene>
<accession>A0ABV0K761</accession>
<evidence type="ECO:0000313" key="2">
    <source>
        <dbReference type="Proteomes" id="UP001482513"/>
    </source>
</evidence>
<dbReference type="EMBL" id="JAMPKX010000008">
    <property type="protein sequence ID" value="MEP0948552.1"/>
    <property type="molecule type" value="Genomic_DNA"/>
</dbReference>
<keyword evidence="2" id="KW-1185">Reference proteome</keyword>